<feature type="region of interest" description="Disordered" evidence="1">
    <location>
        <begin position="40"/>
        <end position="69"/>
    </location>
</feature>
<evidence type="ECO:0000313" key="2">
    <source>
        <dbReference type="EMBL" id="GEP60822.1"/>
    </source>
</evidence>
<gene>
    <name evidence="2" type="ORF">RSO01_79880</name>
</gene>
<name>A0A512NPH4_9HYPH</name>
<dbReference type="AlphaFoldDB" id="A0A512NPH4"/>
<dbReference type="EMBL" id="BKAJ01000184">
    <property type="protein sequence ID" value="GEP60822.1"/>
    <property type="molecule type" value="Genomic_DNA"/>
</dbReference>
<dbReference type="OrthoDB" id="7271438at2"/>
<comment type="caution">
    <text evidence="2">The sequence shown here is derived from an EMBL/GenBank/DDBJ whole genome shotgun (WGS) entry which is preliminary data.</text>
</comment>
<dbReference type="RefSeq" id="WP_147156152.1">
    <property type="nucleotide sequence ID" value="NZ_BKAJ01000184.1"/>
</dbReference>
<sequence length="101" mass="10672">MERTIVANFDTRRDAETAVEHLVQEHGIERADIFVRAPGTANTAGTRPAGADVESGHPGVEKHGKPELSGPIEVSVECDAGQTKVVQSALEKAGATQLRAE</sequence>
<reference evidence="2 3" key="1">
    <citation type="submission" date="2019-07" db="EMBL/GenBank/DDBJ databases">
        <title>Whole genome shotgun sequence of Reyranella soli NBRC 108950.</title>
        <authorList>
            <person name="Hosoyama A."/>
            <person name="Uohara A."/>
            <person name="Ohji S."/>
            <person name="Ichikawa N."/>
        </authorList>
    </citation>
    <scope>NUCLEOTIDE SEQUENCE [LARGE SCALE GENOMIC DNA]</scope>
    <source>
        <strain evidence="2 3">NBRC 108950</strain>
    </source>
</reference>
<protein>
    <submittedName>
        <fullName evidence="2">Uncharacterized protein</fullName>
    </submittedName>
</protein>
<evidence type="ECO:0000256" key="1">
    <source>
        <dbReference type="SAM" id="MobiDB-lite"/>
    </source>
</evidence>
<accession>A0A512NPH4</accession>
<dbReference type="Proteomes" id="UP000321058">
    <property type="component" value="Unassembled WGS sequence"/>
</dbReference>
<organism evidence="2 3">
    <name type="scientific">Reyranella soli</name>
    <dbReference type="NCBI Taxonomy" id="1230389"/>
    <lineage>
        <taxon>Bacteria</taxon>
        <taxon>Pseudomonadati</taxon>
        <taxon>Pseudomonadota</taxon>
        <taxon>Alphaproteobacteria</taxon>
        <taxon>Hyphomicrobiales</taxon>
        <taxon>Reyranellaceae</taxon>
        <taxon>Reyranella</taxon>
    </lineage>
</organism>
<evidence type="ECO:0000313" key="3">
    <source>
        <dbReference type="Proteomes" id="UP000321058"/>
    </source>
</evidence>
<keyword evidence="3" id="KW-1185">Reference proteome</keyword>
<proteinExistence type="predicted"/>